<dbReference type="EMBL" id="WUQX01000003">
    <property type="protein sequence ID" value="MXP78992.1"/>
    <property type="molecule type" value="Genomic_DNA"/>
</dbReference>
<organism evidence="1 2">
    <name type="scientific">Sporofaciens musculi</name>
    <dbReference type="NCBI Taxonomy" id="2681861"/>
    <lineage>
        <taxon>Bacteria</taxon>
        <taxon>Bacillati</taxon>
        <taxon>Bacillota</taxon>
        <taxon>Clostridia</taxon>
        <taxon>Lachnospirales</taxon>
        <taxon>Lachnospiraceae</taxon>
        <taxon>Sporofaciens</taxon>
    </lineage>
</organism>
<proteinExistence type="predicted"/>
<name>A0A7X3MML7_9FIRM</name>
<keyword evidence="1" id="KW-0614">Plasmid</keyword>
<dbReference type="SUPFAM" id="SSF52218">
    <property type="entry name" value="Flavoproteins"/>
    <property type="match status" value="1"/>
</dbReference>
<dbReference type="Proteomes" id="UP000460412">
    <property type="component" value="Unassembled WGS sequence"/>
</dbReference>
<gene>
    <name evidence="1" type="ORF">GN277_27895</name>
</gene>
<accession>A0A7X3MML7</accession>
<keyword evidence="2" id="KW-1185">Reference proteome</keyword>
<geneLocation type="plasmid" evidence="1">
    <name>unnamed</name>
</geneLocation>
<dbReference type="AlphaFoldDB" id="A0A7X3MML7"/>
<reference evidence="1 2" key="1">
    <citation type="submission" date="2019-12" db="EMBL/GenBank/DDBJ databases">
        <title>Sporaefaciens musculi gen. nov., sp. nov., a novel bacterium isolated from the caecum of an obese mouse.</title>
        <authorList>
            <person name="Rasmussen T.S."/>
            <person name="Streidl T."/>
            <person name="Hitch T.C.A."/>
            <person name="Wortmann E."/>
            <person name="Deptula P."/>
            <person name="Hansen M."/>
            <person name="Nielsen D.S."/>
            <person name="Clavel T."/>
            <person name="Vogensen F.K."/>
        </authorList>
    </citation>
    <scope>NUCLEOTIDE SEQUENCE [LARGE SCALE GENOMIC DNA]</scope>
    <source>
        <strain evidence="1 2">WCA-9-b2</strain>
        <plasmid evidence="1">unnamed</plasmid>
    </source>
</reference>
<evidence type="ECO:0008006" key="3">
    <source>
        <dbReference type="Google" id="ProtNLM"/>
    </source>
</evidence>
<dbReference type="InterPro" id="IPR029039">
    <property type="entry name" value="Flavoprotein-like_sf"/>
</dbReference>
<dbReference type="RefSeq" id="WP_159757455.1">
    <property type="nucleotide sequence ID" value="NZ_WUQX01000003.1"/>
</dbReference>
<evidence type="ECO:0000313" key="2">
    <source>
        <dbReference type="Proteomes" id="UP000460412"/>
    </source>
</evidence>
<evidence type="ECO:0000313" key="1">
    <source>
        <dbReference type="EMBL" id="MXP78992.1"/>
    </source>
</evidence>
<sequence length="224" mass="24459">MHFVMISGAARTQSKSNTAKILAAFGAGLNSSGNTSETWYLSDRKQWKRAKAAFEENENVLFALPLYVENVPGIMLEFLAGVSAKEQPGTQVSFLLQGGFPEVSQGRCCEEFLKMLPAQLGCAYGGTIIKGDMFGLSLMGGRLGAKLLQPFVEAGQQFGKDGYFRPEIMESFSIPEYLSAKQIRIANGPLRYVQRFVMCCIAKKLGCKTRLDARPLSGINSCGM</sequence>
<comment type="caution">
    <text evidence="1">The sequence shown here is derived from an EMBL/GenBank/DDBJ whole genome shotgun (WGS) entry which is preliminary data.</text>
</comment>
<protein>
    <recommendedName>
        <fullName evidence="3">NADPH-dependent FMN reductase-like domain-containing protein</fullName>
    </recommendedName>
</protein>